<proteinExistence type="predicted"/>
<evidence type="ECO:0000313" key="1">
    <source>
        <dbReference type="EMBL" id="NBI79701.1"/>
    </source>
</evidence>
<sequence>MKKAGYYSRFFSYLYIRARFRYFVVDTFHICAWPDQGLFEKRIRRYRRILFACTNRRWFGMAFIETYLYMRRLLIT</sequence>
<accession>A0A845RLQ5</accession>
<dbReference type="Proteomes" id="UP000446348">
    <property type="component" value="Unassembled WGS sequence"/>
</dbReference>
<dbReference type="AlphaFoldDB" id="A0A845RLQ5"/>
<gene>
    <name evidence="1" type="ORF">D3Z39_12655</name>
</gene>
<organism evidence="1 2">
    <name type="scientific">Anaerotruncus colihominis</name>
    <dbReference type="NCBI Taxonomy" id="169435"/>
    <lineage>
        <taxon>Bacteria</taxon>
        <taxon>Bacillati</taxon>
        <taxon>Bacillota</taxon>
        <taxon>Clostridia</taxon>
        <taxon>Eubacteriales</taxon>
        <taxon>Oscillospiraceae</taxon>
        <taxon>Anaerotruncus</taxon>
    </lineage>
</organism>
<dbReference type="EMBL" id="QXWZ01000023">
    <property type="protein sequence ID" value="NBI79701.1"/>
    <property type="molecule type" value="Genomic_DNA"/>
</dbReference>
<protein>
    <submittedName>
        <fullName evidence="1">Uncharacterized protein</fullName>
    </submittedName>
</protein>
<evidence type="ECO:0000313" key="2">
    <source>
        <dbReference type="Proteomes" id="UP000446348"/>
    </source>
</evidence>
<reference evidence="1 2" key="1">
    <citation type="submission" date="2018-08" db="EMBL/GenBank/DDBJ databases">
        <title>Murine metabolic-syndrome-specific gut microbial biobank.</title>
        <authorList>
            <person name="Liu C."/>
        </authorList>
    </citation>
    <scope>NUCLEOTIDE SEQUENCE [LARGE SCALE GENOMIC DNA]</scope>
    <source>
        <strain evidence="1 2">X69</strain>
    </source>
</reference>
<comment type="caution">
    <text evidence="1">The sequence shown here is derived from an EMBL/GenBank/DDBJ whole genome shotgun (WGS) entry which is preliminary data.</text>
</comment>
<name>A0A845RLQ5_9FIRM</name>